<dbReference type="Proteomes" id="UP000663722">
    <property type="component" value="Chromosome"/>
</dbReference>
<keyword evidence="1" id="KW-0145">Chemotaxis</keyword>
<reference evidence="3" key="1">
    <citation type="journal article" date="2021" name="Microb. Physiol.">
        <title>Proteogenomic Insights into the Physiology of Marine, Sulfate-Reducing, Filamentous Desulfonema limicola and Desulfonema magnum.</title>
        <authorList>
            <person name="Schnaars V."/>
            <person name="Wohlbrand L."/>
            <person name="Scheve S."/>
            <person name="Hinrichs C."/>
            <person name="Reinhardt R."/>
            <person name="Rabus R."/>
        </authorList>
    </citation>
    <scope>NUCLEOTIDE SEQUENCE</scope>
    <source>
        <strain evidence="3">4be13</strain>
    </source>
</reference>
<dbReference type="Gene3D" id="3.40.1550.10">
    <property type="entry name" value="CheC-like"/>
    <property type="match status" value="1"/>
</dbReference>
<evidence type="ECO:0000259" key="2">
    <source>
        <dbReference type="Pfam" id="PF13690"/>
    </source>
</evidence>
<sequence>MKEQIKKTLYRVAEDVLEKLAFIFSFPEDERENIDYASAVTAKVSFTGPFTGTLVMAVSSRALPELAGNMLGLEDDEEPTLEQRYDAVKELINVICGNLLPAVAGKETLFNVDPPKIIKDLENDMKAFSSENEEGPNPLAAARLDIDEGQCDLLLFVEGDIPTDAIHSE</sequence>
<accession>A0A975BH07</accession>
<dbReference type="GO" id="GO:0006935">
    <property type="term" value="P:chemotaxis"/>
    <property type="evidence" value="ECO:0007669"/>
    <property type="project" value="UniProtKB-KW"/>
</dbReference>
<dbReference type="InterPro" id="IPR028051">
    <property type="entry name" value="CheX-like_dom"/>
</dbReference>
<dbReference type="Pfam" id="PF13690">
    <property type="entry name" value="CheX"/>
    <property type="match status" value="1"/>
</dbReference>
<dbReference type="SUPFAM" id="SSF103039">
    <property type="entry name" value="CheC-like"/>
    <property type="match status" value="1"/>
</dbReference>
<keyword evidence="4" id="KW-1185">Reference proteome</keyword>
<gene>
    <name evidence="3" type="ORF">dnm_012660</name>
</gene>
<proteinExistence type="predicted"/>
<evidence type="ECO:0000313" key="3">
    <source>
        <dbReference type="EMBL" id="QTA85261.1"/>
    </source>
</evidence>
<evidence type="ECO:0000256" key="1">
    <source>
        <dbReference type="ARBA" id="ARBA00022500"/>
    </source>
</evidence>
<feature type="domain" description="Chemotaxis phosphatase CheX-like" evidence="2">
    <location>
        <begin position="40"/>
        <end position="125"/>
    </location>
</feature>
<name>A0A975BH07_9BACT</name>
<dbReference type="EMBL" id="CP061800">
    <property type="protein sequence ID" value="QTA85261.1"/>
    <property type="molecule type" value="Genomic_DNA"/>
</dbReference>
<dbReference type="InterPro" id="IPR028976">
    <property type="entry name" value="CheC-like_sf"/>
</dbReference>
<dbReference type="AlphaFoldDB" id="A0A975BH07"/>
<organism evidence="3 4">
    <name type="scientific">Desulfonema magnum</name>
    <dbReference type="NCBI Taxonomy" id="45655"/>
    <lineage>
        <taxon>Bacteria</taxon>
        <taxon>Pseudomonadati</taxon>
        <taxon>Thermodesulfobacteriota</taxon>
        <taxon>Desulfobacteria</taxon>
        <taxon>Desulfobacterales</taxon>
        <taxon>Desulfococcaceae</taxon>
        <taxon>Desulfonema</taxon>
    </lineage>
</organism>
<protein>
    <submittedName>
        <fullName evidence="3">Chemotaxis phosphatase CheX-like domain-containing protein</fullName>
    </submittedName>
</protein>
<evidence type="ECO:0000313" key="4">
    <source>
        <dbReference type="Proteomes" id="UP000663722"/>
    </source>
</evidence>
<dbReference type="KEGG" id="dmm:dnm_012660"/>